<keyword evidence="1" id="KW-0812">Transmembrane</keyword>
<keyword evidence="1" id="KW-0472">Membrane</keyword>
<protein>
    <recommendedName>
        <fullName evidence="4">EB domain-containing protein</fullName>
    </recommendedName>
</protein>
<dbReference type="Proteomes" id="UP000410492">
    <property type="component" value="Unassembled WGS sequence"/>
</dbReference>
<evidence type="ECO:0000256" key="1">
    <source>
        <dbReference type="SAM" id="Phobius"/>
    </source>
</evidence>
<dbReference type="EMBL" id="CAACVG010012077">
    <property type="protein sequence ID" value="VEN59597.1"/>
    <property type="molecule type" value="Genomic_DNA"/>
</dbReference>
<dbReference type="OrthoDB" id="8193455at2759"/>
<name>A0A653DIB4_CALMS</name>
<organism evidence="2 3">
    <name type="scientific">Callosobruchus maculatus</name>
    <name type="common">Southern cowpea weevil</name>
    <name type="synonym">Pulse bruchid</name>
    <dbReference type="NCBI Taxonomy" id="64391"/>
    <lineage>
        <taxon>Eukaryota</taxon>
        <taxon>Metazoa</taxon>
        <taxon>Ecdysozoa</taxon>
        <taxon>Arthropoda</taxon>
        <taxon>Hexapoda</taxon>
        <taxon>Insecta</taxon>
        <taxon>Pterygota</taxon>
        <taxon>Neoptera</taxon>
        <taxon>Endopterygota</taxon>
        <taxon>Coleoptera</taxon>
        <taxon>Polyphaga</taxon>
        <taxon>Cucujiformia</taxon>
        <taxon>Chrysomeloidea</taxon>
        <taxon>Chrysomelidae</taxon>
        <taxon>Bruchinae</taxon>
        <taxon>Bruchini</taxon>
        <taxon>Callosobruchus</taxon>
    </lineage>
</organism>
<accession>A0A653DIB4</accession>
<dbReference type="AlphaFoldDB" id="A0A653DIB4"/>
<evidence type="ECO:0000313" key="2">
    <source>
        <dbReference type="EMBL" id="VEN59597.1"/>
    </source>
</evidence>
<proteinExistence type="predicted"/>
<evidence type="ECO:0008006" key="4">
    <source>
        <dbReference type="Google" id="ProtNLM"/>
    </source>
</evidence>
<keyword evidence="1" id="KW-1133">Transmembrane helix</keyword>
<gene>
    <name evidence="2" type="ORF">CALMAC_LOCUS17559</name>
</gene>
<feature type="transmembrane region" description="Helical" evidence="1">
    <location>
        <begin position="167"/>
        <end position="188"/>
    </location>
</feature>
<reference evidence="2 3" key="1">
    <citation type="submission" date="2019-01" db="EMBL/GenBank/DDBJ databases">
        <authorList>
            <person name="Sayadi A."/>
        </authorList>
    </citation>
    <scope>NUCLEOTIDE SEQUENCE [LARGE SCALE GENOMIC DNA]</scope>
</reference>
<evidence type="ECO:0000313" key="3">
    <source>
        <dbReference type="Proteomes" id="UP000410492"/>
    </source>
</evidence>
<feature type="transmembrane region" description="Helical" evidence="1">
    <location>
        <begin position="23"/>
        <end position="44"/>
    </location>
</feature>
<keyword evidence="3" id="KW-1185">Reference proteome</keyword>
<sequence>MSRASWPTAEGITATTMANGASFGLRLCLTVSVPLLLLIFAVGLNHAHGLTTFGKTQNQDQNLPRHQGNTKPCTDQSNCTYIKDTTCLKGFCYCGDNTHPVNGRCKVAEKGHSHICQKEEECVEGATCIVRPKEFQTSSTSYLNNYTVCWCEDGVAFPNGRCAGDRFFSSSIFVASMLLISTFVKTIYS</sequence>